<dbReference type="AlphaFoldDB" id="A0A5B7DV96"/>
<dbReference type="Proteomes" id="UP000324222">
    <property type="component" value="Unassembled WGS sequence"/>
</dbReference>
<evidence type="ECO:0000313" key="1">
    <source>
        <dbReference type="EMBL" id="MPC24883.1"/>
    </source>
</evidence>
<protein>
    <submittedName>
        <fullName evidence="1">Uncharacterized protein</fullName>
    </submittedName>
</protein>
<dbReference type="EMBL" id="VSRR010001386">
    <property type="protein sequence ID" value="MPC24883.1"/>
    <property type="molecule type" value="Genomic_DNA"/>
</dbReference>
<reference evidence="1 2" key="1">
    <citation type="submission" date="2019-05" db="EMBL/GenBank/DDBJ databases">
        <title>Another draft genome of Portunus trituberculatus and its Hox gene families provides insights of decapod evolution.</title>
        <authorList>
            <person name="Jeong J.-H."/>
            <person name="Song I."/>
            <person name="Kim S."/>
            <person name="Choi T."/>
            <person name="Kim D."/>
            <person name="Ryu S."/>
            <person name="Kim W."/>
        </authorList>
    </citation>
    <scope>NUCLEOTIDE SEQUENCE [LARGE SCALE GENOMIC DNA]</scope>
    <source>
        <tissue evidence="1">Muscle</tissue>
    </source>
</reference>
<organism evidence="1 2">
    <name type="scientific">Portunus trituberculatus</name>
    <name type="common">Swimming crab</name>
    <name type="synonym">Neptunus trituberculatus</name>
    <dbReference type="NCBI Taxonomy" id="210409"/>
    <lineage>
        <taxon>Eukaryota</taxon>
        <taxon>Metazoa</taxon>
        <taxon>Ecdysozoa</taxon>
        <taxon>Arthropoda</taxon>
        <taxon>Crustacea</taxon>
        <taxon>Multicrustacea</taxon>
        <taxon>Malacostraca</taxon>
        <taxon>Eumalacostraca</taxon>
        <taxon>Eucarida</taxon>
        <taxon>Decapoda</taxon>
        <taxon>Pleocyemata</taxon>
        <taxon>Brachyura</taxon>
        <taxon>Eubrachyura</taxon>
        <taxon>Portunoidea</taxon>
        <taxon>Portunidae</taxon>
        <taxon>Portuninae</taxon>
        <taxon>Portunus</taxon>
    </lineage>
</organism>
<evidence type="ECO:0000313" key="2">
    <source>
        <dbReference type="Proteomes" id="UP000324222"/>
    </source>
</evidence>
<gene>
    <name evidence="1" type="ORF">E2C01_017977</name>
</gene>
<accession>A0A5B7DV96</accession>
<name>A0A5B7DV96_PORTR</name>
<proteinExistence type="predicted"/>
<comment type="caution">
    <text evidence="1">The sequence shown here is derived from an EMBL/GenBank/DDBJ whole genome shotgun (WGS) entry which is preliminary data.</text>
</comment>
<sequence length="142" mass="16046">MISCIIRSNSSRILRILRIRDELESCTKPVRTLSRRFKTQPSLHRYFDQSSPPPWPSIPCVPSTTAKAKFMCGGRRELQELTQARRNRPRQGYAVRPRFFCQSSPASLAPSGNRFSASLHGGKNCHGSSGCHEHCPMDVPDY</sequence>
<keyword evidence="2" id="KW-1185">Reference proteome</keyword>